<evidence type="ECO:0000313" key="2">
    <source>
        <dbReference type="Proteomes" id="UP000484255"/>
    </source>
</evidence>
<dbReference type="RefSeq" id="WP_163458127.1">
    <property type="nucleotide sequence ID" value="NZ_JAAGOH010000016.1"/>
</dbReference>
<protein>
    <recommendedName>
        <fullName evidence="3">Cell division protein FtsL</fullName>
    </recommendedName>
</protein>
<dbReference type="AlphaFoldDB" id="A0A7C9PHT4"/>
<accession>A0A7C9PHT4</accession>
<organism evidence="1 2">
    <name type="scientific">Ideonella livida</name>
    <dbReference type="NCBI Taxonomy" id="2707176"/>
    <lineage>
        <taxon>Bacteria</taxon>
        <taxon>Pseudomonadati</taxon>
        <taxon>Pseudomonadota</taxon>
        <taxon>Betaproteobacteria</taxon>
        <taxon>Burkholderiales</taxon>
        <taxon>Sphaerotilaceae</taxon>
        <taxon>Ideonella</taxon>
    </lineage>
</organism>
<dbReference type="Proteomes" id="UP000484255">
    <property type="component" value="Unassembled WGS sequence"/>
</dbReference>
<name>A0A7C9PHT4_9BURK</name>
<proteinExistence type="predicted"/>
<comment type="caution">
    <text evidence="1">The sequence shown here is derived from an EMBL/GenBank/DDBJ whole genome shotgun (WGS) entry which is preliminary data.</text>
</comment>
<evidence type="ECO:0000313" key="1">
    <source>
        <dbReference type="EMBL" id="NDY92276.1"/>
    </source>
</evidence>
<keyword evidence="2" id="KW-1185">Reference proteome</keyword>
<gene>
    <name evidence="1" type="ORF">G3A44_13895</name>
</gene>
<sequence length="92" mass="9934">MARLNLLVMLLLVLSSLALVHVRHEGRTHRAGLESALAASVVLAGEQLALENRQRALMSGMGSQQRAQQLGMYQPSPDQVVYLARQAASGAR</sequence>
<reference evidence="1 2" key="1">
    <citation type="submission" date="2020-02" db="EMBL/GenBank/DDBJ databases">
        <title>Ideonella bacterium strain TBM-1.</title>
        <authorList>
            <person name="Chen W.-M."/>
        </authorList>
    </citation>
    <scope>NUCLEOTIDE SEQUENCE [LARGE SCALE GENOMIC DNA]</scope>
    <source>
        <strain evidence="1 2">TBM-1</strain>
    </source>
</reference>
<evidence type="ECO:0008006" key="3">
    <source>
        <dbReference type="Google" id="ProtNLM"/>
    </source>
</evidence>
<dbReference type="EMBL" id="JAAGOH010000016">
    <property type="protein sequence ID" value="NDY92276.1"/>
    <property type="molecule type" value="Genomic_DNA"/>
</dbReference>